<dbReference type="EMBL" id="STFF01000016">
    <property type="protein sequence ID" value="THU30459.1"/>
    <property type="molecule type" value="Genomic_DNA"/>
</dbReference>
<evidence type="ECO:0000313" key="4">
    <source>
        <dbReference type="Proteomes" id="UP000306918"/>
    </source>
</evidence>
<dbReference type="Proteomes" id="UP000306918">
    <property type="component" value="Unassembled WGS sequence"/>
</dbReference>
<dbReference type="Pfam" id="PF10026">
    <property type="entry name" value="DUF2268"/>
    <property type="match status" value="1"/>
</dbReference>
<keyword evidence="1" id="KW-0732">Signal</keyword>
<accession>A0A4S8H8X7</accession>
<dbReference type="RefSeq" id="WP_136580933.1">
    <property type="nucleotide sequence ID" value="NZ_STFF01000016.1"/>
</dbReference>
<dbReference type="InterPro" id="IPR018728">
    <property type="entry name" value="DUF2268"/>
</dbReference>
<evidence type="ECO:0000259" key="2">
    <source>
        <dbReference type="Pfam" id="PF10026"/>
    </source>
</evidence>
<organism evidence="3 4">
    <name type="scientific">Niastella caeni</name>
    <dbReference type="NCBI Taxonomy" id="2569763"/>
    <lineage>
        <taxon>Bacteria</taxon>
        <taxon>Pseudomonadati</taxon>
        <taxon>Bacteroidota</taxon>
        <taxon>Chitinophagia</taxon>
        <taxon>Chitinophagales</taxon>
        <taxon>Chitinophagaceae</taxon>
        <taxon>Niastella</taxon>
    </lineage>
</organism>
<keyword evidence="4" id="KW-1185">Reference proteome</keyword>
<reference evidence="3 4" key="1">
    <citation type="submission" date="2019-04" db="EMBL/GenBank/DDBJ databases">
        <title>Niastella caeni sp. nov., isolated from activated sludge.</title>
        <authorList>
            <person name="Sheng M."/>
        </authorList>
    </citation>
    <scope>NUCLEOTIDE SEQUENCE [LARGE SCALE GENOMIC DNA]</scope>
    <source>
        <strain evidence="3 4">HX-2-15</strain>
    </source>
</reference>
<gene>
    <name evidence="3" type="ORF">FAM09_30340</name>
</gene>
<feature type="signal peptide" evidence="1">
    <location>
        <begin position="1"/>
        <end position="26"/>
    </location>
</feature>
<name>A0A4S8H8X7_9BACT</name>
<feature type="domain" description="DUF2268" evidence="2">
    <location>
        <begin position="166"/>
        <end position="280"/>
    </location>
</feature>
<proteinExistence type="predicted"/>
<evidence type="ECO:0000313" key="3">
    <source>
        <dbReference type="EMBL" id="THU30459.1"/>
    </source>
</evidence>
<dbReference type="OrthoDB" id="6402335at2"/>
<evidence type="ECO:0000256" key="1">
    <source>
        <dbReference type="SAM" id="SignalP"/>
    </source>
</evidence>
<protein>
    <recommendedName>
        <fullName evidence="2">DUF2268 domain-containing protein</fullName>
    </recommendedName>
</protein>
<comment type="caution">
    <text evidence="3">The sequence shown here is derived from an EMBL/GenBank/DDBJ whole genome shotgun (WGS) entry which is preliminary data.</text>
</comment>
<dbReference type="AlphaFoldDB" id="A0A4S8H8X7"/>
<feature type="chain" id="PRO_5021027283" description="DUF2268 domain-containing protein" evidence="1">
    <location>
        <begin position="27"/>
        <end position="307"/>
    </location>
</feature>
<sequence length="307" mass="35011">MIKISLRHFLVIALIFLTAGRTTVIAQSPTSTLITRDPAKATIYTNDIKNFWIAFDSLTAGYKNNPFDDFYIKKGSNGVLHFMDHNRIVNADTLLATVVNRKQDYLKIRDNSLKINEVEKQCRVSYYALKYLYPKAVFPPLYFVIGRFNTGGVSLPTEQIIGAEMNEPGNIPYLVAHELIHANQKIPYKYKILLEQCIIEGSADFLGELISGKIPSTAPYIYAKGREAVLMKEFIRDMNLGENDDFDYWLYSGPRKDDRPADMGYYIGYAITKAYYDKAIDKSKAIADILNIQDCKDFLNKSGYLRQ</sequence>